<feature type="non-terminal residue" evidence="1">
    <location>
        <position position="1"/>
    </location>
</feature>
<dbReference type="EMBL" id="CAJVPQ010019280">
    <property type="protein sequence ID" value="CAG8753616.1"/>
    <property type="molecule type" value="Genomic_DNA"/>
</dbReference>
<dbReference type="AlphaFoldDB" id="A0A9N9J013"/>
<dbReference type="Proteomes" id="UP000789570">
    <property type="component" value="Unassembled WGS sequence"/>
</dbReference>
<sequence>MSKFTGNELEIKINPELEEEINGTILNEACVVINLRKNFDK</sequence>
<proteinExistence type="predicted"/>
<comment type="caution">
    <text evidence="1">The sequence shown here is derived from an EMBL/GenBank/DDBJ whole genome shotgun (WGS) entry which is preliminary data.</text>
</comment>
<accession>A0A9N9J013</accession>
<evidence type="ECO:0000313" key="1">
    <source>
        <dbReference type="EMBL" id="CAG8753616.1"/>
    </source>
</evidence>
<keyword evidence="2" id="KW-1185">Reference proteome</keyword>
<gene>
    <name evidence="1" type="ORF">FCALED_LOCUS16459</name>
</gene>
<reference evidence="1" key="1">
    <citation type="submission" date="2021-06" db="EMBL/GenBank/DDBJ databases">
        <authorList>
            <person name="Kallberg Y."/>
            <person name="Tangrot J."/>
            <person name="Rosling A."/>
        </authorList>
    </citation>
    <scope>NUCLEOTIDE SEQUENCE</scope>
    <source>
        <strain evidence="1">UK204</strain>
    </source>
</reference>
<name>A0A9N9J013_9GLOM</name>
<organism evidence="1 2">
    <name type="scientific">Funneliformis caledonium</name>
    <dbReference type="NCBI Taxonomy" id="1117310"/>
    <lineage>
        <taxon>Eukaryota</taxon>
        <taxon>Fungi</taxon>
        <taxon>Fungi incertae sedis</taxon>
        <taxon>Mucoromycota</taxon>
        <taxon>Glomeromycotina</taxon>
        <taxon>Glomeromycetes</taxon>
        <taxon>Glomerales</taxon>
        <taxon>Glomeraceae</taxon>
        <taxon>Funneliformis</taxon>
    </lineage>
</organism>
<dbReference type="OrthoDB" id="2440237at2759"/>
<protein>
    <submittedName>
        <fullName evidence="1">979_t:CDS:1</fullName>
    </submittedName>
</protein>
<evidence type="ECO:0000313" key="2">
    <source>
        <dbReference type="Proteomes" id="UP000789570"/>
    </source>
</evidence>